<dbReference type="RefSeq" id="XP_007833211.1">
    <property type="nucleotide sequence ID" value="XM_007835020.1"/>
</dbReference>
<dbReference type="EMBL" id="KI912112">
    <property type="protein sequence ID" value="ETS81437.1"/>
    <property type="molecule type" value="Genomic_DNA"/>
</dbReference>
<dbReference type="eggNOG" id="ENOG502RARA">
    <property type="taxonomic scope" value="Eukaryota"/>
</dbReference>
<accession>W3X7S1</accession>
<keyword evidence="2" id="KW-0812">Transmembrane</keyword>
<dbReference type="KEGG" id="pfy:PFICI_06439"/>
<keyword evidence="4" id="KW-1185">Reference proteome</keyword>
<sequence>MAPRTVTITSTVEFTALATAASNEPSSTSLYLPAQTTPFSYDGPGCTPSVYCADLTTVVYPQTSYQFGVSLCFGVNAVESVVALSTGVYMAYNNFCMPENYYELFGDQRKQAVYDWPHATSEGARSTLAYPGTACPNQWSAACTTTLTHEGLQYPQAWCCPPGDWQCTSGVGPMDATAGPQRLCVSAVSEPTEVWMSFDPATTLSNGQEAATWHVPVSGNGALVYHKVFPLSLTEGAGFAERGEATYTTAVETTAPSPDSSSSLGEVTVTAFPVEAPGNESRVSTVAATGTMAGAVAVVGLATWALLRHKRRRQHAKVQEACYTPPDRTRTVRGSAKSDGSVFNRGPDSAASS</sequence>
<dbReference type="HOGENOM" id="CLU_785523_0_0_1"/>
<proteinExistence type="predicted"/>
<dbReference type="Proteomes" id="UP000030651">
    <property type="component" value="Unassembled WGS sequence"/>
</dbReference>
<evidence type="ECO:0000256" key="2">
    <source>
        <dbReference type="SAM" id="Phobius"/>
    </source>
</evidence>
<protein>
    <submittedName>
        <fullName evidence="3">Uncharacterized protein</fullName>
    </submittedName>
</protein>
<dbReference type="OrthoDB" id="5210231at2759"/>
<organism evidence="3 4">
    <name type="scientific">Pestalotiopsis fici (strain W106-1 / CGMCC3.15140)</name>
    <dbReference type="NCBI Taxonomy" id="1229662"/>
    <lineage>
        <taxon>Eukaryota</taxon>
        <taxon>Fungi</taxon>
        <taxon>Dikarya</taxon>
        <taxon>Ascomycota</taxon>
        <taxon>Pezizomycotina</taxon>
        <taxon>Sordariomycetes</taxon>
        <taxon>Xylariomycetidae</taxon>
        <taxon>Amphisphaeriales</taxon>
        <taxon>Sporocadaceae</taxon>
        <taxon>Pestalotiopsis</taxon>
    </lineage>
</organism>
<dbReference type="AlphaFoldDB" id="W3X7S1"/>
<evidence type="ECO:0000256" key="1">
    <source>
        <dbReference type="SAM" id="MobiDB-lite"/>
    </source>
</evidence>
<keyword evidence="2" id="KW-0472">Membrane</keyword>
<evidence type="ECO:0000313" key="4">
    <source>
        <dbReference type="Proteomes" id="UP000030651"/>
    </source>
</evidence>
<feature type="transmembrane region" description="Helical" evidence="2">
    <location>
        <begin position="286"/>
        <end position="307"/>
    </location>
</feature>
<gene>
    <name evidence="3" type="ORF">PFICI_06439</name>
</gene>
<dbReference type="GeneID" id="19271452"/>
<evidence type="ECO:0000313" key="3">
    <source>
        <dbReference type="EMBL" id="ETS81437.1"/>
    </source>
</evidence>
<feature type="region of interest" description="Disordered" evidence="1">
    <location>
        <begin position="315"/>
        <end position="353"/>
    </location>
</feature>
<dbReference type="InParanoid" id="W3X7S1"/>
<name>W3X7S1_PESFW</name>
<reference evidence="4" key="1">
    <citation type="journal article" date="2015" name="BMC Genomics">
        <title>Genomic and transcriptomic analysis of the endophytic fungus Pestalotiopsis fici reveals its lifestyle and high potential for synthesis of natural products.</title>
        <authorList>
            <person name="Wang X."/>
            <person name="Zhang X."/>
            <person name="Liu L."/>
            <person name="Xiang M."/>
            <person name="Wang W."/>
            <person name="Sun X."/>
            <person name="Che Y."/>
            <person name="Guo L."/>
            <person name="Liu G."/>
            <person name="Guo L."/>
            <person name="Wang C."/>
            <person name="Yin W.B."/>
            <person name="Stadler M."/>
            <person name="Zhang X."/>
            <person name="Liu X."/>
        </authorList>
    </citation>
    <scope>NUCLEOTIDE SEQUENCE [LARGE SCALE GENOMIC DNA]</scope>
    <source>
        <strain evidence="4">W106-1 / CGMCC3.15140</strain>
    </source>
</reference>
<keyword evidence="2" id="KW-1133">Transmembrane helix</keyword>
<dbReference type="STRING" id="1229662.W3X7S1"/>